<name>A0A511H8K3_9BACT</name>
<feature type="region of interest" description="Disordered" evidence="1">
    <location>
        <begin position="1"/>
        <end position="40"/>
    </location>
</feature>
<organism evidence="2 3">
    <name type="scientific">Myxococcus virescens</name>
    <dbReference type="NCBI Taxonomy" id="83456"/>
    <lineage>
        <taxon>Bacteria</taxon>
        <taxon>Pseudomonadati</taxon>
        <taxon>Myxococcota</taxon>
        <taxon>Myxococcia</taxon>
        <taxon>Myxococcales</taxon>
        <taxon>Cystobacterineae</taxon>
        <taxon>Myxococcaceae</taxon>
        <taxon>Myxococcus</taxon>
    </lineage>
</organism>
<evidence type="ECO:0000313" key="2">
    <source>
        <dbReference type="EMBL" id="GEL69069.1"/>
    </source>
</evidence>
<evidence type="ECO:0000313" key="3">
    <source>
        <dbReference type="Proteomes" id="UP000321224"/>
    </source>
</evidence>
<feature type="compositionally biased region" description="Polar residues" evidence="1">
    <location>
        <begin position="16"/>
        <end position="34"/>
    </location>
</feature>
<sequence length="73" mass="8212">MRWVMPSRPADEKTAMVSSMAPTSTAEARMTPTNGHRLEGGRWKNKVLGIRARRANDKCLQEPTREREGAETT</sequence>
<dbReference type="AlphaFoldDB" id="A0A511H8K3"/>
<dbReference type="EMBL" id="BJVY01000003">
    <property type="protein sequence ID" value="GEL69069.1"/>
    <property type="molecule type" value="Genomic_DNA"/>
</dbReference>
<accession>A0A511H8K3</accession>
<evidence type="ECO:0000256" key="1">
    <source>
        <dbReference type="SAM" id="MobiDB-lite"/>
    </source>
</evidence>
<proteinExistence type="predicted"/>
<reference evidence="2 3" key="1">
    <citation type="submission" date="2019-07" db="EMBL/GenBank/DDBJ databases">
        <title>Whole genome shotgun sequence of Myxococcus virescens NBRC 100334.</title>
        <authorList>
            <person name="Hosoyama A."/>
            <person name="Uohara A."/>
            <person name="Ohji S."/>
            <person name="Ichikawa N."/>
        </authorList>
    </citation>
    <scope>NUCLEOTIDE SEQUENCE [LARGE SCALE GENOMIC DNA]</scope>
    <source>
        <strain evidence="2 3">NBRC 100334</strain>
    </source>
</reference>
<protein>
    <submittedName>
        <fullName evidence="2">Uncharacterized protein</fullName>
    </submittedName>
</protein>
<gene>
    <name evidence="2" type="ORF">MVI01_08530</name>
</gene>
<comment type="caution">
    <text evidence="2">The sequence shown here is derived from an EMBL/GenBank/DDBJ whole genome shotgun (WGS) entry which is preliminary data.</text>
</comment>
<dbReference type="Proteomes" id="UP000321224">
    <property type="component" value="Unassembled WGS sequence"/>
</dbReference>